<dbReference type="EMBL" id="LDRV01000185">
    <property type="protein sequence ID" value="KTS03400.1"/>
    <property type="molecule type" value="Genomic_DNA"/>
</dbReference>
<dbReference type="InterPro" id="IPR001296">
    <property type="entry name" value="Glyco_trans_1"/>
</dbReference>
<evidence type="ECO:0000256" key="1">
    <source>
        <dbReference type="ARBA" id="ARBA00021292"/>
    </source>
</evidence>
<accession>A0A147F242</accession>
<evidence type="ECO:0000313" key="5">
    <source>
        <dbReference type="EMBL" id="KTS03400.1"/>
    </source>
</evidence>
<gene>
    <name evidence="5" type="ORF">RSA3_18310</name>
</gene>
<proteinExistence type="predicted"/>
<reference evidence="5 6" key="1">
    <citation type="journal article" date="2016" name="Front. Microbiol.">
        <title>Genomic Resource of Rice Seed Associated Bacteria.</title>
        <authorList>
            <person name="Midha S."/>
            <person name="Bansal K."/>
            <person name="Sharma S."/>
            <person name="Kumar N."/>
            <person name="Patil P.P."/>
            <person name="Chaudhry V."/>
            <person name="Patil P.B."/>
        </authorList>
    </citation>
    <scope>NUCLEOTIDE SEQUENCE [LARGE SCALE GENOMIC DNA]</scope>
    <source>
        <strain evidence="5 6">RSA3</strain>
    </source>
</reference>
<dbReference type="SUPFAM" id="SSF53756">
    <property type="entry name" value="UDP-Glycosyltransferase/glycogen phosphorylase"/>
    <property type="match status" value="1"/>
</dbReference>
<evidence type="ECO:0000313" key="6">
    <source>
        <dbReference type="Proteomes" id="UP000072189"/>
    </source>
</evidence>
<dbReference type="Pfam" id="PF00534">
    <property type="entry name" value="Glycos_transf_1"/>
    <property type="match status" value="1"/>
</dbReference>
<keyword evidence="2" id="KW-0808">Transferase</keyword>
<feature type="non-terminal residue" evidence="5">
    <location>
        <position position="303"/>
    </location>
</feature>
<feature type="domain" description="Glycosyl transferase family 1" evidence="4">
    <location>
        <begin position="167"/>
        <end position="301"/>
    </location>
</feature>
<evidence type="ECO:0000259" key="4">
    <source>
        <dbReference type="Pfam" id="PF00534"/>
    </source>
</evidence>
<feature type="region of interest" description="Disordered" evidence="3">
    <location>
        <begin position="282"/>
        <end position="303"/>
    </location>
</feature>
<name>A0A147F242_MICTE</name>
<protein>
    <recommendedName>
        <fullName evidence="1">D-inositol 3-phosphate glycosyltransferase</fullName>
    </recommendedName>
</protein>
<sequence length="303" mass="33100">FSGGRVRETWLALTPLRRHKALAAAFCLPTWRLLPRGAYDWMLISSHLFAHHARIRSATVDTTSDTPKYVYVHTPARYIWTPEYDPRGQGRIVRSAAPAFRAIDRRRAAEPIALAANSRFVRDRIARSWGREAVVIPPPVDVRAIADVATWERQLSDDDRRVLDALPEVFVLGASRFATYKRLDLVIDTAERIGLPAVIAGRGPDEAALRDRAVNARTPVSVIASPSDALLRGLYRAASVLLFPAIEDFGIVPVEAQVVGTPVVTGPVGGQLETYDPGVTGVTATGRSPRELAEATSTALDLP</sequence>
<organism evidence="5 6">
    <name type="scientific">Microbacterium testaceum</name>
    <name type="common">Aureobacterium testaceum</name>
    <name type="synonym">Brevibacterium testaceum</name>
    <dbReference type="NCBI Taxonomy" id="2033"/>
    <lineage>
        <taxon>Bacteria</taxon>
        <taxon>Bacillati</taxon>
        <taxon>Actinomycetota</taxon>
        <taxon>Actinomycetes</taxon>
        <taxon>Micrococcales</taxon>
        <taxon>Microbacteriaceae</taxon>
        <taxon>Microbacterium</taxon>
    </lineage>
</organism>
<evidence type="ECO:0000256" key="2">
    <source>
        <dbReference type="ARBA" id="ARBA00022679"/>
    </source>
</evidence>
<dbReference type="Gene3D" id="3.40.50.2000">
    <property type="entry name" value="Glycogen Phosphorylase B"/>
    <property type="match status" value="2"/>
</dbReference>
<dbReference type="Proteomes" id="UP000072189">
    <property type="component" value="Unassembled WGS sequence"/>
</dbReference>
<dbReference type="GO" id="GO:0016757">
    <property type="term" value="F:glycosyltransferase activity"/>
    <property type="evidence" value="ECO:0007669"/>
    <property type="project" value="InterPro"/>
</dbReference>
<feature type="non-terminal residue" evidence="5">
    <location>
        <position position="1"/>
    </location>
</feature>
<dbReference type="PANTHER" id="PTHR45947">
    <property type="entry name" value="SULFOQUINOVOSYL TRANSFERASE SQD2"/>
    <property type="match status" value="1"/>
</dbReference>
<comment type="caution">
    <text evidence="5">The sequence shown here is derived from an EMBL/GenBank/DDBJ whole genome shotgun (WGS) entry which is preliminary data.</text>
</comment>
<dbReference type="AlphaFoldDB" id="A0A147F242"/>
<dbReference type="PANTHER" id="PTHR45947:SF3">
    <property type="entry name" value="SULFOQUINOVOSYL TRANSFERASE SQD2"/>
    <property type="match status" value="1"/>
</dbReference>
<dbReference type="InterPro" id="IPR050194">
    <property type="entry name" value="Glycosyltransferase_grp1"/>
</dbReference>
<evidence type="ECO:0000256" key="3">
    <source>
        <dbReference type="SAM" id="MobiDB-lite"/>
    </source>
</evidence>